<dbReference type="InterPro" id="IPR006656">
    <property type="entry name" value="Mopterin_OxRdtase"/>
</dbReference>
<dbReference type="Gene3D" id="2.20.25.90">
    <property type="entry name" value="ADC-like domains"/>
    <property type="match status" value="1"/>
</dbReference>
<dbReference type="Pfam" id="PF10588">
    <property type="entry name" value="NADH-G_4Fe-4S_3"/>
    <property type="match status" value="1"/>
</dbReference>
<dbReference type="SMART" id="SM00929">
    <property type="entry name" value="NADH-G_4Fe-4S_3"/>
    <property type="match status" value="1"/>
</dbReference>
<evidence type="ECO:0000313" key="13">
    <source>
        <dbReference type="EMBL" id="BDG07030.1"/>
    </source>
</evidence>
<reference evidence="14" key="1">
    <citation type="journal article" date="2022" name="Int. J. Syst. Evol. Microbiol.">
        <title>Anaeromyxobacter oryzae sp. nov., Anaeromyxobacter diazotrophicus sp. nov. and Anaeromyxobacter paludicola sp. nov., isolated from paddy soils.</title>
        <authorList>
            <person name="Itoh H."/>
            <person name="Xu Z."/>
            <person name="Mise K."/>
            <person name="Masuda Y."/>
            <person name="Ushijima N."/>
            <person name="Hayakawa C."/>
            <person name="Shiratori Y."/>
            <person name="Senoo K."/>
        </authorList>
    </citation>
    <scope>NUCLEOTIDE SEQUENCE [LARGE SCALE GENOMIC DNA]</scope>
    <source>
        <strain evidence="14">Red630</strain>
    </source>
</reference>
<dbReference type="InterPro" id="IPR019574">
    <property type="entry name" value="NADH_UbQ_OxRdtase_Gsu_4Fe4S-bd"/>
</dbReference>
<feature type="compositionally biased region" description="Pro residues" evidence="9">
    <location>
        <begin position="8"/>
        <end position="32"/>
    </location>
</feature>
<keyword evidence="2" id="KW-0004">4Fe-4S</keyword>
<dbReference type="InterPro" id="IPR050123">
    <property type="entry name" value="Prok_molybdopt-oxidoreductase"/>
</dbReference>
<keyword evidence="5" id="KW-0479">Metal-binding</keyword>
<dbReference type="SUPFAM" id="SSF53706">
    <property type="entry name" value="Formate dehydrogenase/DMSO reductase, domains 1-3"/>
    <property type="match status" value="1"/>
</dbReference>
<evidence type="ECO:0000256" key="2">
    <source>
        <dbReference type="ARBA" id="ARBA00022485"/>
    </source>
</evidence>
<comment type="cofactor">
    <cofactor evidence="8">
        <name>[2Fe-2S] cluster</name>
        <dbReference type="ChEBI" id="CHEBI:190135"/>
    </cofactor>
</comment>
<dbReference type="Pfam" id="PF00384">
    <property type="entry name" value="Molybdopterin"/>
    <property type="match status" value="1"/>
</dbReference>
<dbReference type="Pfam" id="PF13510">
    <property type="entry name" value="Fer2_4"/>
    <property type="match status" value="1"/>
</dbReference>
<accession>A0ABM7X5F3</accession>
<dbReference type="PROSITE" id="PS51085">
    <property type="entry name" value="2FE2S_FER_2"/>
    <property type="match status" value="1"/>
</dbReference>
<dbReference type="InterPro" id="IPR001041">
    <property type="entry name" value="2Fe-2S_ferredoxin-type"/>
</dbReference>
<keyword evidence="6" id="KW-0408">Iron</keyword>
<evidence type="ECO:0000256" key="4">
    <source>
        <dbReference type="ARBA" id="ARBA00022719"/>
    </source>
</evidence>
<feature type="region of interest" description="Disordered" evidence="9">
    <location>
        <begin position="1"/>
        <end position="36"/>
    </location>
</feature>
<dbReference type="Gene3D" id="3.40.50.740">
    <property type="match status" value="1"/>
</dbReference>
<keyword evidence="14" id="KW-1185">Reference proteome</keyword>
<evidence type="ECO:0000259" key="12">
    <source>
        <dbReference type="PROSITE" id="PS51839"/>
    </source>
</evidence>
<evidence type="ECO:0000259" key="11">
    <source>
        <dbReference type="PROSITE" id="PS51669"/>
    </source>
</evidence>
<dbReference type="PROSITE" id="PS00643">
    <property type="entry name" value="COMPLEX1_75K_3"/>
    <property type="match status" value="1"/>
</dbReference>
<evidence type="ECO:0000256" key="5">
    <source>
        <dbReference type="ARBA" id="ARBA00022723"/>
    </source>
</evidence>
<comment type="cofactor">
    <cofactor evidence="1">
        <name>[4Fe-4S] cluster</name>
        <dbReference type="ChEBI" id="CHEBI:49883"/>
    </cofactor>
</comment>
<organism evidence="13 14">
    <name type="scientific">Anaeromyxobacter paludicola</name>
    <dbReference type="NCBI Taxonomy" id="2918171"/>
    <lineage>
        <taxon>Bacteria</taxon>
        <taxon>Pseudomonadati</taxon>
        <taxon>Myxococcota</taxon>
        <taxon>Myxococcia</taxon>
        <taxon>Myxococcales</taxon>
        <taxon>Cystobacterineae</taxon>
        <taxon>Anaeromyxobacteraceae</taxon>
        <taxon>Anaeromyxobacter</taxon>
    </lineage>
</organism>
<evidence type="ECO:0000256" key="6">
    <source>
        <dbReference type="ARBA" id="ARBA00023004"/>
    </source>
</evidence>
<dbReference type="RefSeq" id="WP_248343610.1">
    <property type="nucleotide sequence ID" value="NZ_AP025592.1"/>
</dbReference>
<feature type="domain" description="4Fe-4S His(Cys)3-ligated-type" evidence="12">
    <location>
        <begin position="114"/>
        <end position="153"/>
    </location>
</feature>
<proteinExistence type="predicted"/>
<keyword evidence="3" id="KW-0001">2Fe-2S</keyword>
<dbReference type="PROSITE" id="PS51669">
    <property type="entry name" value="4FE4S_MOW_BIS_MGD"/>
    <property type="match status" value="1"/>
</dbReference>
<keyword evidence="7" id="KW-0411">Iron-sulfur</keyword>
<dbReference type="InterPro" id="IPR054351">
    <property type="entry name" value="NADH_UbQ_OxRdtase_ferredoxin"/>
</dbReference>
<evidence type="ECO:0000256" key="8">
    <source>
        <dbReference type="ARBA" id="ARBA00034078"/>
    </source>
</evidence>
<feature type="domain" description="2Fe-2S ferredoxin-type" evidence="10">
    <location>
        <begin position="34"/>
        <end position="114"/>
    </location>
</feature>
<dbReference type="InterPro" id="IPR036010">
    <property type="entry name" value="2Fe-2S_ferredoxin-like_sf"/>
</dbReference>
<dbReference type="CDD" id="cd00207">
    <property type="entry name" value="fer2"/>
    <property type="match status" value="1"/>
</dbReference>
<dbReference type="Gene3D" id="3.30.70.20">
    <property type="match status" value="1"/>
</dbReference>
<evidence type="ECO:0000256" key="9">
    <source>
        <dbReference type="SAM" id="MobiDB-lite"/>
    </source>
</evidence>
<dbReference type="PROSITE" id="PS51839">
    <property type="entry name" value="4FE4S_HC3"/>
    <property type="match status" value="1"/>
</dbReference>
<dbReference type="Gene3D" id="3.10.20.740">
    <property type="match status" value="1"/>
</dbReference>
<dbReference type="PROSITE" id="PS00641">
    <property type="entry name" value="COMPLEX1_75K_1"/>
    <property type="match status" value="1"/>
</dbReference>
<keyword evidence="4" id="KW-0874">Quinone</keyword>
<dbReference type="SMART" id="SM00926">
    <property type="entry name" value="Molybdop_Fe4S4"/>
    <property type="match status" value="1"/>
</dbReference>
<evidence type="ECO:0000313" key="14">
    <source>
        <dbReference type="Proteomes" id="UP001162734"/>
    </source>
</evidence>
<dbReference type="SUPFAM" id="SSF54862">
    <property type="entry name" value="4Fe-4S ferredoxins"/>
    <property type="match status" value="1"/>
</dbReference>
<name>A0ABM7X5F3_9BACT</name>
<dbReference type="Pfam" id="PF04879">
    <property type="entry name" value="Molybdop_Fe4S4"/>
    <property type="match status" value="1"/>
</dbReference>
<dbReference type="InterPro" id="IPR006963">
    <property type="entry name" value="Mopterin_OxRdtase_4Fe-4S_dom"/>
</dbReference>
<dbReference type="Pfam" id="PF22117">
    <property type="entry name" value="Fer4_Nqo3"/>
    <property type="match status" value="1"/>
</dbReference>
<dbReference type="PANTHER" id="PTHR43105">
    <property type="entry name" value="RESPIRATORY NITRATE REDUCTASE"/>
    <property type="match status" value="1"/>
</dbReference>
<evidence type="ECO:0000256" key="7">
    <source>
        <dbReference type="ARBA" id="ARBA00023014"/>
    </source>
</evidence>
<protein>
    <submittedName>
        <fullName evidence="13">Uncharacterized protein</fullName>
    </submittedName>
</protein>
<sequence>MAEENKPAAPPPPAAAAPKPPPGPPAPPPPKHPGMVTLTIDGQEVVVKPGTNVIEAAKHVGVEIPYYCYHKRLSIAANCRMCLVEMSNAPLGKLMPACQVPVAEGVTVKTDTPRVKDQQRATLEFLLLNHPVDCAICDQAGECKLQDYYQKYDTQPSRLDIPKVQKEKRVALGPTVTLDQERCILCTRCVRFMREVAKKPQLGVAQRGNESFITAFPGQPLDSPYAGNVVDICPVGALTSSDFRFRGRVWFMSAARSVCTGCARGCNTFLDYLNGTVYRYRPRENDAVNQEWMCDQGRRSYKFMNAPRVLAAREGRGPAGREAPRAEAVKAAAAALRPLAGQPGLAALLSPLASLEDLLAAALVAREALGLAEVYVGGRPDGWQDDFLKRADENPNRKGLELAAAAFGLAVRPFSELLAAIEAGRVKAVWAAGAKVPVDDARAAAAFGRLELFVCQAVNASDLTAQATHLLPAAPPSEADGTFVNFEGRAQRFELAFWPRGEARPHWALCGELLAALGASRRWSDARAVFEDLSKRLPAGALGEFRWDSLPAVGKRRGLQPLAAGTVDGRLAGYRDRVPWDVSEDARRSLAKTR</sequence>
<evidence type="ECO:0000256" key="1">
    <source>
        <dbReference type="ARBA" id="ARBA00001966"/>
    </source>
</evidence>
<gene>
    <name evidence="13" type="ORF">AMPC_01430</name>
</gene>
<dbReference type="InterPro" id="IPR000283">
    <property type="entry name" value="NADH_UbQ_OxRdtase_75kDa_su_CS"/>
</dbReference>
<dbReference type="EMBL" id="AP025592">
    <property type="protein sequence ID" value="BDG07030.1"/>
    <property type="molecule type" value="Genomic_DNA"/>
</dbReference>
<dbReference type="SUPFAM" id="SSF54292">
    <property type="entry name" value="2Fe-2S ferredoxin-like"/>
    <property type="match status" value="1"/>
</dbReference>
<feature type="domain" description="4Fe-4S Mo/W bis-MGD-type" evidence="11">
    <location>
        <begin position="252"/>
        <end position="308"/>
    </location>
</feature>
<dbReference type="PANTHER" id="PTHR43105:SF10">
    <property type="entry name" value="NADH-QUINONE OXIDOREDUCTASE SUBUNIT G"/>
    <property type="match status" value="1"/>
</dbReference>
<evidence type="ECO:0000256" key="3">
    <source>
        <dbReference type="ARBA" id="ARBA00022714"/>
    </source>
</evidence>
<evidence type="ECO:0000259" key="10">
    <source>
        <dbReference type="PROSITE" id="PS51085"/>
    </source>
</evidence>
<dbReference type="Proteomes" id="UP001162734">
    <property type="component" value="Chromosome"/>
</dbReference>